<dbReference type="InterPro" id="IPR050407">
    <property type="entry name" value="Geranylgeranyl_reductase"/>
</dbReference>
<dbReference type="SUPFAM" id="SSF51905">
    <property type="entry name" value="FAD/NAD(P)-binding domain"/>
    <property type="match status" value="1"/>
</dbReference>
<dbReference type="PANTHER" id="PTHR42685:SF22">
    <property type="entry name" value="CONDITIONED MEDIUM FACTOR RECEPTOR 1"/>
    <property type="match status" value="1"/>
</dbReference>
<dbReference type="Gene3D" id="3.50.50.60">
    <property type="entry name" value="FAD/NAD(P)-binding domain"/>
    <property type="match status" value="1"/>
</dbReference>
<dbReference type="GO" id="GO:0071949">
    <property type="term" value="F:FAD binding"/>
    <property type="evidence" value="ECO:0007669"/>
    <property type="project" value="InterPro"/>
</dbReference>
<dbReference type="EMBL" id="MWMI01000001">
    <property type="protein sequence ID" value="RIB35619.1"/>
    <property type="molecule type" value="Genomic_DNA"/>
</dbReference>
<proteinExistence type="predicted"/>
<dbReference type="Proteomes" id="UP000266622">
    <property type="component" value="Unassembled WGS sequence"/>
</dbReference>
<evidence type="ECO:0000259" key="1">
    <source>
        <dbReference type="Pfam" id="PF01494"/>
    </source>
</evidence>
<gene>
    <name evidence="2" type="ORF">BXU00_00765</name>
</gene>
<evidence type="ECO:0000313" key="2">
    <source>
        <dbReference type="EMBL" id="RIB35619.1"/>
    </source>
</evidence>
<feature type="domain" description="FAD-binding" evidence="1">
    <location>
        <begin position="7"/>
        <end position="50"/>
    </location>
</feature>
<comment type="caution">
    <text evidence="2">The sequence shown here is derived from an EMBL/GenBank/DDBJ whole genome shotgun (WGS) entry which is preliminary data.</text>
</comment>
<accession>A0A397WQ45</accession>
<dbReference type="PRINTS" id="PR00420">
    <property type="entry name" value="RNGMNOXGNASE"/>
</dbReference>
<name>A0A397WQ45_9ARCH</name>
<evidence type="ECO:0000313" key="3">
    <source>
        <dbReference type="Proteomes" id="UP000266622"/>
    </source>
</evidence>
<reference evidence="2 3" key="1">
    <citation type="journal article" date="2018" name="Syst. Appl. Microbiol.">
        <title>A new symbiotic nanoarchaeote (Candidatus Nanoclepta minutus) and its host (Zestosphaera tikiterensis gen. nov., sp. nov.) from a New Zealand hot spring.</title>
        <authorList>
            <person name="St John E."/>
            <person name="Liu Y."/>
            <person name="Podar M."/>
            <person name="Stott M.B."/>
            <person name="Meneghin J."/>
            <person name="Chen Z."/>
            <person name="Lagutin K."/>
            <person name="Mitchell K."/>
            <person name="Reysenbach A.L."/>
        </authorList>
    </citation>
    <scope>NUCLEOTIDE SEQUENCE [LARGE SCALE GENOMIC DNA]</scope>
    <source>
        <strain evidence="2">NZ3</strain>
    </source>
</reference>
<dbReference type="PANTHER" id="PTHR42685">
    <property type="entry name" value="GERANYLGERANYL DIPHOSPHATE REDUCTASE"/>
    <property type="match status" value="1"/>
</dbReference>
<sequence>MSLETSDVDVLIVGSGVSGLFLSNFLSKLNVDFILIDSLKDPINRIRDTGLVSENFVNLFPKAKDFAIKSYRSANFYLGKDSFEVFARRGNYYLLDRVALNKHLLESAEKYGEVSFGERLERINGYAITNYRKIRYKVIVDATGPYSYVRKLYDLESNKDFVIGIEIHTEDLLADGIHIFLDKKYSKEHFLWIVGLDGYSKVGIMDKGLNMRKFLKIIRDFGIYDYSLIYSHVIKRREEKVLAYKNFISVGESTGYLKKFSLGGILVSYIQAYFASLVIKGYLEKGIPLERYNKIIKDYFYVRSFPDFVRKAMKKKAIFNILKVLNANKIVSYFDLDFYIPFYRIKSIRVFESDL</sequence>
<protein>
    <recommendedName>
        <fullName evidence="1">FAD-binding domain-containing protein</fullName>
    </recommendedName>
</protein>
<dbReference type="InterPro" id="IPR002938">
    <property type="entry name" value="FAD-bd"/>
</dbReference>
<dbReference type="AlphaFoldDB" id="A0A397WQ45"/>
<organism evidence="2 3">
    <name type="scientific">Candidatus Nanoclepta minutus</name>
    <dbReference type="NCBI Taxonomy" id="1940235"/>
    <lineage>
        <taxon>Archaea</taxon>
        <taxon>Nanobdellota</taxon>
        <taxon>Candidatus Nanoclepta</taxon>
    </lineage>
</organism>
<dbReference type="Pfam" id="PF01494">
    <property type="entry name" value="FAD_binding_3"/>
    <property type="match status" value="1"/>
</dbReference>
<dbReference type="InterPro" id="IPR036188">
    <property type="entry name" value="FAD/NAD-bd_sf"/>
</dbReference>